<accession>A0ACB9RM89</accession>
<comment type="caution">
    <text evidence="1">The sequence shown here is derived from an EMBL/GenBank/DDBJ whole genome shotgun (WGS) entry which is preliminary data.</text>
</comment>
<reference evidence="2" key="1">
    <citation type="journal article" date="2023" name="Front. Plant Sci.">
        <title>Chromosomal-level genome assembly of Melastoma candidum provides insights into trichome evolution.</title>
        <authorList>
            <person name="Zhong Y."/>
            <person name="Wu W."/>
            <person name="Sun C."/>
            <person name="Zou P."/>
            <person name="Liu Y."/>
            <person name="Dai S."/>
            <person name="Zhou R."/>
        </authorList>
    </citation>
    <scope>NUCLEOTIDE SEQUENCE [LARGE SCALE GENOMIC DNA]</scope>
</reference>
<proteinExistence type="predicted"/>
<name>A0ACB9RM89_9MYRT</name>
<protein>
    <submittedName>
        <fullName evidence="1">Uncharacterized protein</fullName>
    </submittedName>
</protein>
<organism evidence="1 2">
    <name type="scientific">Melastoma candidum</name>
    <dbReference type="NCBI Taxonomy" id="119954"/>
    <lineage>
        <taxon>Eukaryota</taxon>
        <taxon>Viridiplantae</taxon>
        <taxon>Streptophyta</taxon>
        <taxon>Embryophyta</taxon>
        <taxon>Tracheophyta</taxon>
        <taxon>Spermatophyta</taxon>
        <taxon>Magnoliopsida</taxon>
        <taxon>eudicotyledons</taxon>
        <taxon>Gunneridae</taxon>
        <taxon>Pentapetalae</taxon>
        <taxon>rosids</taxon>
        <taxon>malvids</taxon>
        <taxon>Myrtales</taxon>
        <taxon>Melastomataceae</taxon>
        <taxon>Melastomatoideae</taxon>
        <taxon>Melastomateae</taxon>
        <taxon>Melastoma</taxon>
    </lineage>
</organism>
<dbReference type="EMBL" id="CM042883">
    <property type="protein sequence ID" value="KAI4378558.1"/>
    <property type="molecule type" value="Genomic_DNA"/>
</dbReference>
<keyword evidence="2" id="KW-1185">Reference proteome</keyword>
<gene>
    <name evidence="1" type="ORF">MLD38_016020</name>
</gene>
<sequence length="193" mass="19397">MMASRTLSLFGLIVLVLASLPWDRAAAQPPSSCTPALASLSSCFNFISGNMTAPTPACCSQLASVVQASPKCVCSVLNGTGAPSFNQTLVLALPGACNVTTAPLGQCNAVANAPSPVSAEVPKSSFAAASPATAHAPESSNRTPATSTTSPSGSKSVPSTNGSTTYRSSINGPLHLMLLVLFLASCTSTFKGF</sequence>
<evidence type="ECO:0000313" key="1">
    <source>
        <dbReference type="EMBL" id="KAI4378558.1"/>
    </source>
</evidence>
<dbReference type="Proteomes" id="UP001057402">
    <property type="component" value="Chromosome 4"/>
</dbReference>
<evidence type="ECO:0000313" key="2">
    <source>
        <dbReference type="Proteomes" id="UP001057402"/>
    </source>
</evidence>